<geneLocation type="plasmid" evidence="6">
    <name>pne1b</name>
</geneLocation>
<accession>A0A6B9GH47</accession>
<dbReference type="InterPro" id="IPR051317">
    <property type="entry name" value="Gfo/Idh/MocA_oxidoreduct"/>
</dbReference>
<evidence type="ECO:0000313" key="6">
    <source>
        <dbReference type="Proteomes" id="UP000502005"/>
    </source>
</evidence>
<dbReference type="Gene3D" id="3.30.360.10">
    <property type="entry name" value="Dihydrodipicolinate Reductase, domain 2"/>
    <property type="match status" value="1"/>
</dbReference>
<dbReference type="EMBL" id="CP024770">
    <property type="protein sequence ID" value="QGY32965.1"/>
    <property type="molecule type" value="Genomic_DNA"/>
</dbReference>
<dbReference type="InterPro" id="IPR000683">
    <property type="entry name" value="Gfo/Idh/MocA-like_OxRdtase_N"/>
</dbReference>
<evidence type="ECO:0000313" key="5">
    <source>
        <dbReference type="EMBL" id="QGY32965.1"/>
    </source>
</evidence>
<dbReference type="SUPFAM" id="SSF55347">
    <property type="entry name" value="Glyceraldehyde-3-phosphate dehydrogenase-like, C-terminal domain"/>
    <property type="match status" value="1"/>
</dbReference>
<feature type="domain" description="Gfo/Idh/MocA-like oxidoreductase N-terminal" evidence="3">
    <location>
        <begin position="10"/>
        <end position="127"/>
    </location>
</feature>
<sequence>MSDKFIPVGMAVVGAGRVSDAHLGAITAQPEKGTLIAVVDQNIELAKASAEKHGALYAFSSIEEALKCPEIEAFDLCLPNQLHGPAAEECMRGGRHVLVEKPMADDYKTAAKMAAVADETNRVLAVGQSRRHGSAIRYVQDNMERFGNLRAIQASFCMYWPGPQAPWWKDRTPEEGLVFPMLGSHTVDFVQAMLGHYPLRVHAEATRWRDCWKAEDEAMILLRYPDDKMATVHLSYNQQPFFERYYLLFDNYHVEIRDVNTVLVNDEVVLSPPQGEGATLLVTNDLFRNQFSEFALAVRGLPNRSALHHQGAAQIRVIEAALKSALQGETVHLEW</sequence>
<protein>
    <submittedName>
        <fullName evidence="5">Gfo/Idh/MocA family oxidoreductase</fullName>
    </submittedName>
</protein>
<evidence type="ECO:0000259" key="3">
    <source>
        <dbReference type="Pfam" id="PF01408"/>
    </source>
</evidence>
<dbReference type="PANTHER" id="PTHR43708">
    <property type="entry name" value="CONSERVED EXPRESSED OXIDOREDUCTASE (EUROFUNG)"/>
    <property type="match status" value="1"/>
</dbReference>
<gene>
    <name evidence="5" type="ORF">CUN67_28975</name>
</gene>
<dbReference type="GO" id="GO:0016491">
    <property type="term" value="F:oxidoreductase activity"/>
    <property type="evidence" value="ECO:0007669"/>
    <property type="project" value="UniProtKB-KW"/>
</dbReference>
<reference evidence="5 6" key="1">
    <citation type="submission" date="2017-11" db="EMBL/GenBank/DDBJ databases">
        <title>Genome sequence of Pantoea cypripedii NE1.</title>
        <authorList>
            <person name="Nascimento F.X."/>
        </authorList>
    </citation>
    <scope>NUCLEOTIDE SEQUENCE [LARGE SCALE GENOMIC DNA]</scope>
    <source>
        <strain evidence="5 6">NE1</strain>
        <plasmid evidence="6">pne1b</plasmid>
    </source>
</reference>
<dbReference type="AlphaFoldDB" id="A0A6B9GH47"/>
<evidence type="ECO:0000256" key="2">
    <source>
        <dbReference type="ARBA" id="ARBA00023002"/>
    </source>
</evidence>
<dbReference type="InterPro" id="IPR036291">
    <property type="entry name" value="NAD(P)-bd_dom_sf"/>
</dbReference>
<comment type="similarity">
    <text evidence="1">Belongs to the Gfo/Idh/MocA family.</text>
</comment>
<dbReference type="Proteomes" id="UP000502005">
    <property type="component" value="Plasmid pNE1B"/>
</dbReference>
<organism evidence="5 6">
    <name type="scientific">Pantoea cypripedii</name>
    <name type="common">Pectobacterium cypripedii</name>
    <name type="synonym">Erwinia cypripedii</name>
    <dbReference type="NCBI Taxonomy" id="55209"/>
    <lineage>
        <taxon>Bacteria</taxon>
        <taxon>Pseudomonadati</taxon>
        <taxon>Pseudomonadota</taxon>
        <taxon>Gammaproteobacteria</taxon>
        <taxon>Enterobacterales</taxon>
        <taxon>Erwiniaceae</taxon>
        <taxon>Pantoea</taxon>
    </lineage>
</organism>
<dbReference type="Pfam" id="PF22725">
    <property type="entry name" value="GFO_IDH_MocA_C3"/>
    <property type="match status" value="1"/>
</dbReference>
<evidence type="ECO:0000259" key="4">
    <source>
        <dbReference type="Pfam" id="PF22725"/>
    </source>
</evidence>
<dbReference type="RefSeq" id="WP_208718950.1">
    <property type="nucleotide sequence ID" value="NZ_CP024770.1"/>
</dbReference>
<dbReference type="InterPro" id="IPR055170">
    <property type="entry name" value="GFO_IDH_MocA-like_dom"/>
</dbReference>
<proteinExistence type="inferred from homology"/>
<keyword evidence="2" id="KW-0560">Oxidoreductase</keyword>
<evidence type="ECO:0000256" key="1">
    <source>
        <dbReference type="ARBA" id="ARBA00010928"/>
    </source>
</evidence>
<feature type="domain" description="GFO/IDH/MocA-like oxidoreductase" evidence="4">
    <location>
        <begin position="145"/>
        <end position="240"/>
    </location>
</feature>
<dbReference type="Pfam" id="PF01408">
    <property type="entry name" value="GFO_IDH_MocA"/>
    <property type="match status" value="1"/>
</dbReference>
<keyword evidence="5" id="KW-0614">Plasmid</keyword>
<name>A0A6B9GH47_PANCY</name>
<dbReference type="SUPFAM" id="SSF51735">
    <property type="entry name" value="NAD(P)-binding Rossmann-fold domains"/>
    <property type="match status" value="1"/>
</dbReference>
<dbReference type="Gene3D" id="3.40.50.720">
    <property type="entry name" value="NAD(P)-binding Rossmann-like Domain"/>
    <property type="match status" value="1"/>
</dbReference>
<dbReference type="PANTHER" id="PTHR43708:SF5">
    <property type="entry name" value="CONSERVED EXPRESSED OXIDOREDUCTASE (EUROFUNG)-RELATED"/>
    <property type="match status" value="1"/>
</dbReference>
<dbReference type="GO" id="GO:0000166">
    <property type="term" value="F:nucleotide binding"/>
    <property type="evidence" value="ECO:0007669"/>
    <property type="project" value="InterPro"/>
</dbReference>